<dbReference type="Proteomes" id="UP001060085">
    <property type="component" value="Linkage Group LG05"/>
</dbReference>
<comment type="caution">
    <text evidence="1">The sequence shown here is derived from an EMBL/GenBank/DDBJ whole genome shotgun (WGS) entry which is preliminary data.</text>
</comment>
<reference evidence="2" key="1">
    <citation type="journal article" date="2023" name="Nat. Plants">
        <title>Single-cell RNA sequencing provides a high-resolution roadmap for understanding the multicellular compartmentation of specialized metabolism.</title>
        <authorList>
            <person name="Sun S."/>
            <person name="Shen X."/>
            <person name="Li Y."/>
            <person name="Li Y."/>
            <person name="Wang S."/>
            <person name="Li R."/>
            <person name="Zhang H."/>
            <person name="Shen G."/>
            <person name="Guo B."/>
            <person name="Wei J."/>
            <person name="Xu J."/>
            <person name="St-Pierre B."/>
            <person name="Chen S."/>
            <person name="Sun C."/>
        </authorList>
    </citation>
    <scope>NUCLEOTIDE SEQUENCE [LARGE SCALE GENOMIC DNA]</scope>
</reference>
<protein>
    <submittedName>
        <fullName evidence="1">Uncharacterized protein</fullName>
    </submittedName>
</protein>
<accession>A0ACC0AP71</accession>
<sequence>MAEHNFALGMAEYNLCHVGHFIWGKMMNVKAFHSVIHDGTAMEAPTFDFEALLTTCPLTFHIAIFHVIKQDKKGNKFFQFRVDVPITHPIRLVFMMESSSDTEYHTFLSCPTLPPNSLREEKNKQEYGLWFAVDVKYHEDSELLLTVKLDESGQISLINNIRVENLEKPILDRAIHCCVALDDRKKKSRNQSRFALVSSKPPVTAPLRLTATATRDWNEETVAKNEEKSQARLSLIDDVLITRMLATDDIWFLSVSYLWEEVLHAIKHMHLQKALGPNNMRAFYIKKYWHIIGDDVVVFALKVLNWGAFLPRRLITDNTIIAFEVFHSINNTSSTKDRNMGLKQDMDNSLLFARVHLSQAAKLKEIFAIYEYYSEQTINYDKSNLFFSKGVPDALPQEGGDNKHKKICWKVWALSAKESGGYGLWDLESFNLALLYKQESYRQSTTLWISFHKLLLASVLLVSEESFLLFDLTFCKEFDSKLEWAPC</sequence>
<proteinExistence type="predicted"/>
<evidence type="ECO:0000313" key="1">
    <source>
        <dbReference type="EMBL" id="KAI5662649.1"/>
    </source>
</evidence>
<keyword evidence="2" id="KW-1185">Reference proteome</keyword>
<dbReference type="EMBL" id="CM044705">
    <property type="protein sequence ID" value="KAI5662649.1"/>
    <property type="molecule type" value="Genomic_DNA"/>
</dbReference>
<organism evidence="1 2">
    <name type="scientific">Catharanthus roseus</name>
    <name type="common">Madagascar periwinkle</name>
    <name type="synonym">Vinca rosea</name>
    <dbReference type="NCBI Taxonomy" id="4058"/>
    <lineage>
        <taxon>Eukaryota</taxon>
        <taxon>Viridiplantae</taxon>
        <taxon>Streptophyta</taxon>
        <taxon>Embryophyta</taxon>
        <taxon>Tracheophyta</taxon>
        <taxon>Spermatophyta</taxon>
        <taxon>Magnoliopsida</taxon>
        <taxon>eudicotyledons</taxon>
        <taxon>Gunneridae</taxon>
        <taxon>Pentapetalae</taxon>
        <taxon>asterids</taxon>
        <taxon>lamiids</taxon>
        <taxon>Gentianales</taxon>
        <taxon>Apocynaceae</taxon>
        <taxon>Rauvolfioideae</taxon>
        <taxon>Vinceae</taxon>
        <taxon>Catharanthinae</taxon>
        <taxon>Catharanthus</taxon>
    </lineage>
</organism>
<evidence type="ECO:0000313" key="2">
    <source>
        <dbReference type="Proteomes" id="UP001060085"/>
    </source>
</evidence>
<gene>
    <name evidence="1" type="ORF">M9H77_21972</name>
</gene>
<name>A0ACC0AP71_CATRO</name>